<organism evidence="3 6">
    <name type="scientific">Algibacter lectus</name>
    <dbReference type="NCBI Taxonomy" id="221126"/>
    <lineage>
        <taxon>Bacteria</taxon>
        <taxon>Pseudomonadati</taxon>
        <taxon>Bacteroidota</taxon>
        <taxon>Flavobacteriia</taxon>
        <taxon>Flavobacteriales</taxon>
        <taxon>Flavobacteriaceae</taxon>
        <taxon>Algibacter</taxon>
    </lineage>
</organism>
<evidence type="ECO:0000313" key="4">
    <source>
        <dbReference type="EMBL" id="GAL79284.1"/>
    </source>
</evidence>
<dbReference type="EMBL" id="BBNQ01000006">
    <property type="protein sequence ID" value="GAL62348.1"/>
    <property type="molecule type" value="Genomic_DNA"/>
</dbReference>
<evidence type="ECO:0000313" key="6">
    <source>
        <dbReference type="Proteomes" id="UP000029644"/>
    </source>
</evidence>
<dbReference type="GO" id="GO:0005975">
    <property type="term" value="P:carbohydrate metabolic process"/>
    <property type="evidence" value="ECO:0007669"/>
    <property type="project" value="InterPro"/>
</dbReference>
<dbReference type="Proteomes" id="UP000029644">
    <property type="component" value="Unassembled WGS sequence"/>
</dbReference>
<dbReference type="InterPro" id="IPR000056">
    <property type="entry name" value="Ribul_P_3_epim-like"/>
</dbReference>
<dbReference type="EMBL" id="BBNU01000005">
    <property type="protein sequence ID" value="GAL79284.1"/>
    <property type="molecule type" value="Genomic_DNA"/>
</dbReference>
<sequence length="58" mass="6243">MITEQGLNTRIEIDGGVTDKNIQKLVEAGADVFVAGSHVFKSDNQVETIKQLKALANS</sequence>
<dbReference type="AlphaFoldDB" id="A0A090VE51"/>
<protein>
    <submittedName>
        <fullName evidence="3">Ribulose-phosphate 3-epimerase</fullName>
        <ecNumber evidence="3">5.1.3.1</ecNumber>
    </submittedName>
</protein>
<dbReference type="InterPro" id="IPR013785">
    <property type="entry name" value="Aldolase_TIM"/>
</dbReference>
<gene>
    <name evidence="4" type="ORF">JCM19274_4369</name>
    <name evidence="3" type="ORF">JCM19300_2401</name>
</gene>
<dbReference type="GO" id="GO:0046872">
    <property type="term" value="F:metal ion binding"/>
    <property type="evidence" value="ECO:0007669"/>
    <property type="project" value="UniProtKB-KW"/>
</dbReference>
<dbReference type="Gene3D" id="3.20.20.70">
    <property type="entry name" value="Aldolase class I"/>
    <property type="match status" value="1"/>
</dbReference>
<dbReference type="EC" id="5.1.3.1" evidence="3"/>
<keyword evidence="2 3" id="KW-0413">Isomerase</keyword>
<dbReference type="Pfam" id="PF00834">
    <property type="entry name" value="Ribul_P_3_epim"/>
    <property type="match status" value="1"/>
</dbReference>
<evidence type="ECO:0000256" key="1">
    <source>
        <dbReference type="ARBA" id="ARBA00022723"/>
    </source>
</evidence>
<proteinExistence type="predicted"/>
<dbReference type="SUPFAM" id="SSF51366">
    <property type="entry name" value="Ribulose-phoshate binding barrel"/>
    <property type="match status" value="1"/>
</dbReference>
<comment type="caution">
    <text evidence="3">The sequence shown here is derived from an EMBL/GenBank/DDBJ whole genome shotgun (WGS) entry which is preliminary data.</text>
</comment>
<name>A0A090VE51_9FLAO</name>
<dbReference type="PANTHER" id="PTHR11749">
    <property type="entry name" value="RIBULOSE-5-PHOSPHATE-3-EPIMERASE"/>
    <property type="match status" value="1"/>
</dbReference>
<accession>A0A090VE51</accession>
<dbReference type="GO" id="GO:0004750">
    <property type="term" value="F:D-ribulose-phosphate 3-epimerase activity"/>
    <property type="evidence" value="ECO:0007669"/>
    <property type="project" value="UniProtKB-EC"/>
</dbReference>
<keyword evidence="1" id="KW-0479">Metal-binding</keyword>
<evidence type="ECO:0000313" key="3">
    <source>
        <dbReference type="EMBL" id="GAL62348.1"/>
    </source>
</evidence>
<dbReference type="InterPro" id="IPR011060">
    <property type="entry name" value="RibuloseP-bd_barrel"/>
</dbReference>
<reference evidence="5 6" key="1">
    <citation type="journal article" date="2014" name="Genome Announc.">
        <title>Draft Genome Sequences of Marine Flavobacterium Algibacter lectus Strains SS8 and NR4.</title>
        <authorList>
            <person name="Takatani N."/>
            <person name="Nakanishi M."/>
            <person name="Meirelles P."/>
            <person name="Mino S."/>
            <person name="Suda W."/>
            <person name="Oshima K."/>
            <person name="Hattori M."/>
            <person name="Ohkuma M."/>
            <person name="Hosokawa M."/>
            <person name="Miyashita K."/>
            <person name="Thompson F.L."/>
            <person name="Niwa A."/>
            <person name="Sawabe T."/>
            <person name="Sawabe T."/>
        </authorList>
    </citation>
    <scope>NUCLEOTIDE SEQUENCE [LARGE SCALE GENOMIC DNA]</scope>
    <source>
        <strain evidence="4">JCM 19274</strain>
        <strain evidence="3 6">JCM 19300</strain>
        <strain evidence="5">JCM19274</strain>
    </source>
</reference>
<evidence type="ECO:0000256" key="2">
    <source>
        <dbReference type="ARBA" id="ARBA00023235"/>
    </source>
</evidence>
<dbReference type="Proteomes" id="UP000029643">
    <property type="component" value="Unassembled WGS sequence"/>
</dbReference>
<evidence type="ECO:0000313" key="5">
    <source>
        <dbReference type="Proteomes" id="UP000029643"/>
    </source>
</evidence>